<reference evidence="2 3" key="1">
    <citation type="submission" date="2018-07" db="EMBL/GenBank/DDBJ databases">
        <title>Genomic Encyclopedia of Type Strains, Phase III (KMG-III): the genomes of soil and plant-associated and newly described type strains.</title>
        <authorList>
            <person name="Whitman W."/>
        </authorList>
    </citation>
    <scope>NUCLEOTIDE SEQUENCE [LARGE SCALE GENOMIC DNA]</scope>
    <source>
        <strain evidence="2 3">CECT 7948</strain>
    </source>
</reference>
<name>A0A3D9LL20_9FLAO</name>
<protein>
    <submittedName>
        <fullName evidence="2">Antitoxin component YwqK of YwqJK toxin-antitoxin module</fullName>
    </submittedName>
</protein>
<organism evidence="2 3">
    <name type="scientific">Winogradskyella pacifica</name>
    <dbReference type="NCBI Taxonomy" id="664642"/>
    <lineage>
        <taxon>Bacteria</taxon>
        <taxon>Pseudomonadati</taxon>
        <taxon>Bacteroidota</taxon>
        <taxon>Flavobacteriia</taxon>
        <taxon>Flavobacteriales</taxon>
        <taxon>Flavobacteriaceae</taxon>
        <taxon>Winogradskyella</taxon>
    </lineage>
</organism>
<dbReference type="Gene3D" id="3.90.930.1">
    <property type="match status" value="2"/>
</dbReference>
<dbReference type="AlphaFoldDB" id="A0A3D9LL20"/>
<evidence type="ECO:0000313" key="3">
    <source>
        <dbReference type="Proteomes" id="UP000256919"/>
    </source>
</evidence>
<feature type="signal peptide" evidence="1">
    <location>
        <begin position="1"/>
        <end position="19"/>
    </location>
</feature>
<dbReference type="RefSeq" id="WP_115812094.1">
    <property type="nucleotide sequence ID" value="NZ_QREI01000009.1"/>
</dbReference>
<evidence type="ECO:0000313" key="2">
    <source>
        <dbReference type="EMBL" id="REE07955.1"/>
    </source>
</evidence>
<keyword evidence="3" id="KW-1185">Reference proteome</keyword>
<proteinExistence type="predicted"/>
<dbReference type="SUPFAM" id="SSF82185">
    <property type="entry name" value="Histone H3 K4-specific methyltransferase SET7/9 N-terminal domain"/>
    <property type="match status" value="2"/>
</dbReference>
<sequence length="363" mass="42088">MKSFFSIIIILFVTHFSFAQSPPDGPYKNYYNSGELKVEGQFKNGKPDGNWKNYHENGQVSTLYSYEKGKRNMVFRSFYEDGTLQSKTEEINGEYLGSGFYKNGNLKYERQLKGGYFKTYLENGSLEIEANYEGNELSGEWKRYYENETLEWLVEYKNGSKDGIYKHFYENGELKLEGELKNDKKEGQEKRYLPNNILEWKGDYNKDRLHNTWIKFDANGKKVEKIKYYYGSATKPNKTTNLESTKVPDGILERVAIYPGCESHKSNNALKKCTNQKVNKIILENFDTSLGNNIGLTGKQRIFIKFEVDIYGYVSIVSIKAPHHALRIETERVMGKLPRFKPAMQFGKVVKMPFSIPIVFVVN</sequence>
<dbReference type="Proteomes" id="UP000256919">
    <property type="component" value="Unassembled WGS sequence"/>
</dbReference>
<dbReference type="EMBL" id="QREI01000009">
    <property type="protein sequence ID" value="REE07955.1"/>
    <property type="molecule type" value="Genomic_DNA"/>
</dbReference>
<keyword evidence="1" id="KW-0732">Signal</keyword>
<dbReference type="OrthoDB" id="1524045at2"/>
<accession>A0A3D9LL20</accession>
<gene>
    <name evidence="2" type="ORF">DFQ09_10914</name>
</gene>
<feature type="chain" id="PRO_5017828901" evidence="1">
    <location>
        <begin position="20"/>
        <end position="363"/>
    </location>
</feature>
<comment type="caution">
    <text evidence="2">The sequence shown here is derived from an EMBL/GenBank/DDBJ whole genome shotgun (WGS) entry which is preliminary data.</text>
</comment>
<dbReference type="Pfam" id="PF07661">
    <property type="entry name" value="MORN_2"/>
    <property type="match status" value="5"/>
</dbReference>
<evidence type="ECO:0000256" key="1">
    <source>
        <dbReference type="SAM" id="SignalP"/>
    </source>
</evidence>
<dbReference type="InterPro" id="IPR011652">
    <property type="entry name" value="MORN_2"/>
</dbReference>